<sequence length="553" mass="62272">MDSKKPPDPPDLFELSPILTVTLPDDNDKDKMDSESTNRKRVATSPPSTVTNPPKLLRKETGRQIYTARDRAPYVVHVSLKDGQTSNTTLHKVKFGMFLHQKNFSNVVLGSVKQLGRNRVSVEFQSHQDANSFLISRILTQHNYIASIPQYNITRMGLVRDVPTEWSEEEIIENIKIPAACGSVIKARRLNRKRIDLDFIKNLLSNVQGPLLVMGDFNGHHYRWGSDTCDNFGSGLADLMDELDLCVINNGCATRRGSTGQNSSCVDLTFCSSIIASIFNWNRLDMTYGSDHYPIMVEIPSKSSPNATSPPLLKYQLNLVDWDLYAKILDLRVSSLPPINGANAQECFTAFSNAISATADDCFPSKKPSTGKIPSPPWWDRECSAAIRARNEAEKQLNADMNLENLINFKHVLAKSRKLLKRKKREGWRRYCDSLSPSTPASVVWRKLKSFRNSMRSPSRSMTSKELGHQFFSKLAPAYAPNKDECAYPEFQLTSDEPLDEPHSGICGNECADSLAKYATSNLVDRSHFMIHSYDLRSDAKLKLQNSWSIAWQ</sequence>
<reference evidence="1" key="1">
    <citation type="submission" date="2023-03" db="EMBL/GenBank/DDBJ databases">
        <title>Chromosome-level genomes of two armyworms, Mythimna separata and Mythimna loreyi, provide insights into the biosynthesis and reception of sex pheromones.</title>
        <authorList>
            <person name="Zhao H."/>
        </authorList>
    </citation>
    <scope>NUCLEOTIDE SEQUENCE</scope>
    <source>
        <strain evidence="1">BeijingLab</strain>
    </source>
</reference>
<organism evidence="1 2">
    <name type="scientific">Mythimna loreyi</name>
    <dbReference type="NCBI Taxonomy" id="667449"/>
    <lineage>
        <taxon>Eukaryota</taxon>
        <taxon>Metazoa</taxon>
        <taxon>Ecdysozoa</taxon>
        <taxon>Arthropoda</taxon>
        <taxon>Hexapoda</taxon>
        <taxon>Insecta</taxon>
        <taxon>Pterygota</taxon>
        <taxon>Neoptera</taxon>
        <taxon>Endopterygota</taxon>
        <taxon>Lepidoptera</taxon>
        <taxon>Glossata</taxon>
        <taxon>Ditrysia</taxon>
        <taxon>Noctuoidea</taxon>
        <taxon>Noctuidae</taxon>
        <taxon>Noctuinae</taxon>
        <taxon>Hadenini</taxon>
        <taxon>Mythimna</taxon>
    </lineage>
</organism>
<protein>
    <submittedName>
        <fullName evidence="1">Uncharacterized protein</fullName>
    </submittedName>
</protein>
<keyword evidence="2" id="KW-1185">Reference proteome</keyword>
<evidence type="ECO:0000313" key="2">
    <source>
        <dbReference type="Proteomes" id="UP001231649"/>
    </source>
</evidence>
<comment type="caution">
    <text evidence="1">The sequence shown here is derived from an EMBL/GenBank/DDBJ whole genome shotgun (WGS) entry which is preliminary data.</text>
</comment>
<name>A0ACC2QK77_9NEOP</name>
<proteinExistence type="predicted"/>
<accession>A0ACC2QK77</accession>
<dbReference type="Proteomes" id="UP001231649">
    <property type="component" value="Chromosome 13"/>
</dbReference>
<gene>
    <name evidence="1" type="ORF">PYW08_002544</name>
</gene>
<evidence type="ECO:0000313" key="1">
    <source>
        <dbReference type="EMBL" id="KAJ8718307.1"/>
    </source>
</evidence>
<dbReference type="EMBL" id="CM056789">
    <property type="protein sequence ID" value="KAJ8718307.1"/>
    <property type="molecule type" value="Genomic_DNA"/>
</dbReference>